<dbReference type="CDD" id="cd07890">
    <property type="entry name" value="CYTH-like_AC_IV-like"/>
    <property type="match status" value="1"/>
</dbReference>
<protein>
    <submittedName>
        <fullName evidence="2">Class IV adenylate cyclase</fullName>
    </submittedName>
</protein>
<evidence type="ECO:0000259" key="1">
    <source>
        <dbReference type="PROSITE" id="PS51707"/>
    </source>
</evidence>
<comment type="caution">
    <text evidence="2">The sequence shown here is derived from an EMBL/GenBank/DDBJ whole genome shotgun (WGS) entry which is preliminary data.</text>
</comment>
<accession>A0ABT3N5M1</accession>
<dbReference type="InterPro" id="IPR023577">
    <property type="entry name" value="CYTH_domain"/>
</dbReference>
<sequence length="199" mass="22843">MNHNDLEIEVKFHISNPAGFRNLILAQNGISMGKIFEKNTLFDTPDLRLRKQGILLRLRQAENCIMTVKSHPGNHHDPDFKILQETETVVGSFTDARQAFRTLGYTHETIYEKYRESFHLKGVEVCLDQMPFGFFAELEGTKNNIRTIAGLLGLDWCMRQTLSYRALFERLAQHHGYSFSDITFTAFQNMPADISAILS</sequence>
<dbReference type="RefSeq" id="WP_265423618.1">
    <property type="nucleotide sequence ID" value="NZ_JAPFPW010000001.1"/>
</dbReference>
<dbReference type="SMART" id="SM01118">
    <property type="entry name" value="CYTH"/>
    <property type="match status" value="1"/>
</dbReference>
<dbReference type="InterPro" id="IPR033469">
    <property type="entry name" value="CYTH-like_dom_sf"/>
</dbReference>
<dbReference type="SUPFAM" id="SSF55154">
    <property type="entry name" value="CYTH-like phosphatases"/>
    <property type="match status" value="1"/>
</dbReference>
<name>A0ABT3N5M1_9BACT</name>
<dbReference type="PROSITE" id="PS51707">
    <property type="entry name" value="CYTH"/>
    <property type="match status" value="1"/>
</dbReference>
<evidence type="ECO:0000313" key="3">
    <source>
        <dbReference type="Proteomes" id="UP001209681"/>
    </source>
</evidence>
<reference evidence="2 3" key="1">
    <citation type="submission" date="2022-11" db="EMBL/GenBank/DDBJ databases">
        <title>Desulfobotulus tamanensis H1 sp. nov. - anaerobic, alkaliphilic, sulphate reducing bacterium isolated from terrestrial mud volcano.</title>
        <authorList>
            <person name="Frolova A."/>
            <person name="Merkel A.Y."/>
            <person name="Slobodkin A.I."/>
        </authorList>
    </citation>
    <scope>NUCLEOTIDE SEQUENCE [LARGE SCALE GENOMIC DNA]</scope>
    <source>
        <strain evidence="2 3">H1</strain>
    </source>
</reference>
<dbReference type="Proteomes" id="UP001209681">
    <property type="component" value="Unassembled WGS sequence"/>
</dbReference>
<keyword evidence="3" id="KW-1185">Reference proteome</keyword>
<dbReference type="PANTHER" id="PTHR21028:SF2">
    <property type="entry name" value="CYTH DOMAIN-CONTAINING PROTEIN"/>
    <property type="match status" value="1"/>
</dbReference>
<proteinExistence type="predicted"/>
<dbReference type="PANTHER" id="PTHR21028">
    <property type="entry name" value="SI:CH211-156B7.4"/>
    <property type="match status" value="1"/>
</dbReference>
<gene>
    <name evidence="2" type="ORF">OOT00_02010</name>
</gene>
<dbReference type="Gene3D" id="2.40.320.10">
    <property type="entry name" value="Hypothetical Protein Pfu-838710-001"/>
    <property type="match status" value="1"/>
</dbReference>
<dbReference type="Pfam" id="PF01928">
    <property type="entry name" value="CYTH"/>
    <property type="match status" value="1"/>
</dbReference>
<organism evidence="2 3">
    <name type="scientific">Desulfobotulus pelophilus</name>
    <dbReference type="NCBI Taxonomy" id="2823377"/>
    <lineage>
        <taxon>Bacteria</taxon>
        <taxon>Pseudomonadati</taxon>
        <taxon>Thermodesulfobacteriota</taxon>
        <taxon>Desulfobacteria</taxon>
        <taxon>Desulfobacterales</taxon>
        <taxon>Desulfobacteraceae</taxon>
        <taxon>Desulfobotulus</taxon>
    </lineage>
</organism>
<dbReference type="InterPro" id="IPR008173">
    <property type="entry name" value="Adenylyl_cyclase_CyaB"/>
</dbReference>
<dbReference type="EMBL" id="JAPFPW010000001">
    <property type="protein sequence ID" value="MCW7752758.1"/>
    <property type="molecule type" value="Genomic_DNA"/>
</dbReference>
<evidence type="ECO:0000313" key="2">
    <source>
        <dbReference type="EMBL" id="MCW7752758.1"/>
    </source>
</evidence>
<feature type="domain" description="CYTH" evidence="1">
    <location>
        <begin position="5"/>
        <end position="173"/>
    </location>
</feature>